<comment type="caution">
    <text evidence="1">The sequence shown here is derived from an EMBL/GenBank/DDBJ whole genome shotgun (WGS) entry which is preliminary data.</text>
</comment>
<organism evidence="1 2">
    <name type="scientific">Macrophomina phaseolina</name>
    <dbReference type="NCBI Taxonomy" id="35725"/>
    <lineage>
        <taxon>Eukaryota</taxon>
        <taxon>Fungi</taxon>
        <taxon>Dikarya</taxon>
        <taxon>Ascomycota</taxon>
        <taxon>Pezizomycotina</taxon>
        <taxon>Dothideomycetes</taxon>
        <taxon>Dothideomycetes incertae sedis</taxon>
        <taxon>Botryosphaeriales</taxon>
        <taxon>Botryosphaeriaceae</taxon>
        <taxon>Macrophomina</taxon>
    </lineage>
</organism>
<dbReference type="Pfam" id="PF11578">
    <property type="entry name" value="DUF3237"/>
    <property type="match status" value="1"/>
</dbReference>
<accession>A0ABQ8G3S2</accession>
<protein>
    <submittedName>
        <fullName evidence="1">Uncharacterized protein</fullName>
    </submittedName>
</protein>
<dbReference type="EMBL" id="JAGTJR010000021">
    <property type="protein sequence ID" value="KAH7043918.1"/>
    <property type="molecule type" value="Genomic_DNA"/>
</dbReference>
<reference evidence="1 2" key="1">
    <citation type="journal article" date="2021" name="Nat. Commun.">
        <title>Genetic determinants of endophytism in the Arabidopsis root mycobiome.</title>
        <authorList>
            <person name="Mesny F."/>
            <person name="Miyauchi S."/>
            <person name="Thiergart T."/>
            <person name="Pickel B."/>
            <person name="Atanasova L."/>
            <person name="Karlsson M."/>
            <person name="Huettel B."/>
            <person name="Barry K.W."/>
            <person name="Haridas S."/>
            <person name="Chen C."/>
            <person name="Bauer D."/>
            <person name="Andreopoulos W."/>
            <person name="Pangilinan J."/>
            <person name="LaButti K."/>
            <person name="Riley R."/>
            <person name="Lipzen A."/>
            <person name="Clum A."/>
            <person name="Drula E."/>
            <person name="Henrissat B."/>
            <person name="Kohler A."/>
            <person name="Grigoriev I.V."/>
            <person name="Martin F.M."/>
            <person name="Hacquard S."/>
        </authorList>
    </citation>
    <scope>NUCLEOTIDE SEQUENCE [LARGE SCALE GENOMIC DNA]</scope>
    <source>
        <strain evidence="1 2">MPI-SDFR-AT-0080</strain>
    </source>
</reference>
<proteinExistence type="predicted"/>
<dbReference type="PANTHER" id="PTHR37315:SF1">
    <property type="entry name" value="UPF0311 PROTEIN BLR7842"/>
    <property type="match status" value="1"/>
</dbReference>
<dbReference type="Gene3D" id="2.40.160.20">
    <property type="match status" value="1"/>
</dbReference>
<sequence length="192" mass="20692">MPHTPSPGNAATPSIPPMRLPHLEHIYRLVAAMAPASSAYEIPNIKGTGESRSVAHIAGGTVSGARLVGKVVEGSGADWAVRVAAKRAFYHLDARYAIVTEDGHYILVNAKGVFRLGPGVPDTGREEPTVSQDEAEYFSHLTYEAPGDSPYGWMNGIVAVGVMTMWEEKVVIDAYRLTNFPGQQAEDLYVGR</sequence>
<keyword evidence="2" id="KW-1185">Reference proteome</keyword>
<name>A0ABQ8G3S2_9PEZI</name>
<dbReference type="PANTHER" id="PTHR37315">
    <property type="entry name" value="UPF0311 PROTEIN BLR7842"/>
    <property type="match status" value="1"/>
</dbReference>
<dbReference type="InterPro" id="IPR020915">
    <property type="entry name" value="UPF0311"/>
</dbReference>
<evidence type="ECO:0000313" key="1">
    <source>
        <dbReference type="EMBL" id="KAH7043918.1"/>
    </source>
</evidence>
<gene>
    <name evidence="1" type="ORF">B0J12DRAFT_760175</name>
</gene>
<evidence type="ECO:0000313" key="2">
    <source>
        <dbReference type="Proteomes" id="UP000774617"/>
    </source>
</evidence>
<dbReference type="Proteomes" id="UP000774617">
    <property type="component" value="Unassembled WGS sequence"/>
</dbReference>